<protein>
    <submittedName>
        <fullName evidence="1">Uncharacterized protein</fullName>
    </submittedName>
</protein>
<proteinExistence type="predicted"/>
<name>A0AAQ4E0Z5_AMBAM</name>
<reference evidence="1 2" key="1">
    <citation type="journal article" date="2023" name="Arcadia Sci">
        <title>De novo assembly of a long-read Amblyomma americanum tick genome.</title>
        <authorList>
            <person name="Chou S."/>
            <person name="Poskanzer K.E."/>
            <person name="Rollins M."/>
            <person name="Thuy-Boun P.S."/>
        </authorList>
    </citation>
    <scope>NUCLEOTIDE SEQUENCE [LARGE SCALE GENOMIC DNA]</scope>
    <source>
        <strain evidence="1">F_SG_1</strain>
        <tissue evidence="1">Salivary glands</tissue>
    </source>
</reference>
<organism evidence="1 2">
    <name type="scientific">Amblyomma americanum</name>
    <name type="common">Lone star tick</name>
    <dbReference type="NCBI Taxonomy" id="6943"/>
    <lineage>
        <taxon>Eukaryota</taxon>
        <taxon>Metazoa</taxon>
        <taxon>Ecdysozoa</taxon>
        <taxon>Arthropoda</taxon>
        <taxon>Chelicerata</taxon>
        <taxon>Arachnida</taxon>
        <taxon>Acari</taxon>
        <taxon>Parasitiformes</taxon>
        <taxon>Ixodida</taxon>
        <taxon>Ixodoidea</taxon>
        <taxon>Ixodidae</taxon>
        <taxon>Amblyomminae</taxon>
        <taxon>Amblyomma</taxon>
    </lineage>
</organism>
<evidence type="ECO:0000313" key="2">
    <source>
        <dbReference type="Proteomes" id="UP001321473"/>
    </source>
</evidence>
<keyword evidence="2" id="KW-1185">Reference proteome</keyword>
<dbReference type="AlphaFoldDB" id="A0AAQ4E0Z5"/>
<comment type="caution">
    <text evidence="1">The sequence shown here is derived from an EMBL/GenBank/DDBJ whole genome shotgun (WGS) entry which is preliminary data.</text>
</comment>
<sequence length="107" mass="11847">MAVLGRGKLFFVNLRFHAAVLRFNFISPVLHFRGQGYTAKLKTANIEGLAMNAHLFDSGGRHPGWQADPYVIMTLVRPRRGREETATLCLHLVAEAPAPAPRPARQG</sequence>
<gene>
    <name evidence="1" type="ORF">V5799_015151</name>
</gene>
<dbReference type="EMBL" id="JARKHS020024037">
    <property type="protein sequence ID" value="KAK8768385.1"/>
    <property type="molecule type" value="Genomic_DNA"/>
</dbReference>
<accession>A0AAQ4E0Z5</accession>
<evidence type="ECO:0000313" key="1">
    <source>
        <dbReference type="EMBL" id="KAK8768385.1"/>
    </source>
</evidence>
<dbReference type="Proteomes" id="UP001321473">
    <property type="component" value="Unassembled WGS sequence"/>
</dbReference>